<name>A0ABV4DTK8_9CLOT</name>
<dbReference type="Proteomes" id="UP001565220">
    <property type="component" value="Unassembled WGS sequence"/>
</dbReference>
<dbReference type="EMBL" id="JBGFFE010000002">
    <property type="protein sequence ID" value="MEY8762580.1"/>
    <property type="molecule type" value="Genomic_DNA"/>
</dbReference>
<sequence>MALGVVVAPSFTNNAQAAAASEKTVYVDVEKNVLGESPLIKPVKVTLDDSKTILDATKQADPNIGIDATTGQYAYIKAFQDNSDNQADFQANYPSKFYDKLDTVTKGVIFKNDILHQPIITDTGWLREKECDGVSGWTFTVNDSQTYGSNGTYYTAATALSNVPDNAVIRWEFSAAMGADLGIANSAYLPTEVTDDGYYNWDTSVYVAPLFERVSKSDLIRDMANYENKNDENYKAALTTLQTLQATQDQVDEAIKGLSPASTGANMAVSGL</sequence>
<keyword evidence="2" id="KW-1185">Reference proteome</keyword>
<protein>
    <submittedName>
        <fullName evidence="1">Uncharacterized protein</fullName>
    </submittedName>
</protein>
<organism evidence="1 2">
    <name type="scientific">Clostridium lapidicellarium</name>
    <dbReference type="NCBI Taxonomy" id="3240931"/>
    <lineage>
        <taxon>Bacteria</taxon>
        <taxon>Bacillati</taxon>
        <taxon>Bacillota</taxon>
        <taxon>Clostridia</taxon>
        <taxon>Eubacteriales</taxon>
        <taxon>Clostridiaceae</taxon>
        <taxon>Clostridium</taxon>
    </lineage>
</organism>
<comment type="caution">
    <text evidence="1">The sequence shown here is derived from an EMBL/GenBank/DDBJ whole genome shotgun (WGS) entry which is preliminary data.</text>
</comment>
<reference evidence="1 2" key="1">
    <citation type="submission" date="2024-08" db="EMBL/GenBank/DDBJ databases">
        <title>Clostridium lapicellarii sp. nov., and Clostridium renhuaiense sp. nov., two species isolated from the mud in a fermentation cellar used for producing sauce-flavour Chinese liquors.</title>
        <authorList>
            <person name="Yang F."/>
            <person name="Wang H."/>
            <person name="Chen L.Q."/>
            <person name="Zhou N."/>
            <person name="Lu J.J."/>
            <person name="Pu X.X."/>
            <person name="Wan B."/>
            <person name="Wang L."/>
            <person name="Liu S.J."/>
        </authorList>
    </citation>
    <scope>NUCLEOTIDE SEQUENCE [LARGE SCALE GENOMIC DNA]</scope>
    <source>
        <strain evidence="1 2">MT-113</strain>
    </source>
</reference>
<accession>A0ABV4DTK8</accession>
<proteinExistence type="predicted"/>
<evidence type="ECO:0000313" key="1">
    <source>
        <dbReference type="EMBL" id="MEY8762580.1"/>
    </source>
</evidence>
<dbReference type="RefSeq" id="WP_369868462.1">
    <property type="nucleotide sequence ID" value="NZ_JBGFFE010000002.1"/>
</dbReference>
<gene>
    <name evidence="1" type="ORF">AB8S09_02795</name>
</gene>
<evidence type="ECO:0000313" key="2">
    <source>
        <dbReference type="Proteomes" id="UP001565220"/>
    </source>
</evidence>